<dbReference type="GO" id="GO:0140825">
    <property type="term" value="F:lactoperoxidase activity"/>
    <property type="evidence" value="ECO:0007669"/>
    <property type="project" value="UniProtKB-EC"/>
</dbReference>
<evidence type="ECO:0000259" key="16">
    <source>
        <dbReference type="PROSITE" id="PS50873"/>
    </source>
</evidence>
<dbReference type="PRINTS" id="PR00458">
    <property type="entry name" value="PEROXIDASE"/>
</dbReference>
<dbReference type="PROSITE" id="PS50873">
    <property type="entry name" value="PEROXIDASE_4"/>
    <property type="match status" value="1"/>
</dbReference>
<evidence type="ECO:0000313" key="17">
    <source>
        <dbReference type="EMBL" id="CAH2073431.1"/>
    </source>
</evidence>
<evidence type="ECO:0000256" key="2">
    <source>
        <dbReference type="ARBA" id="ARBA00002322"/>
    </source>
</evidence>
<dbReference type="InterPro" id="IPR000823">
    <property type="entry name" value="Peroxidase_pln"/>
</dbReference>
<keyword evidence="4" id="KW-0964">Secreted</keyword>
<dbReference type="Proteomes" id="UP000836841">
    <property type="component" value="Chromosome 6"/>
</dbReference>
<dbReference type="FunFam" id="1.10.420.10:FF:000001">
    <property type="entry name" value="Peroxidase"/>
    <property type="match status" value="1"/>
</dbReference>
<dbReference type="PANTHER" id="PTHR31517:SF59">
    <property type="entry name" value="PEROXIDASE"/>
    <property type="match status" value="1"/>
</dbReference>
<protein>
    <recommendedName>
        <fullName evidence="3">peroxidase</fullName>
        <ecNumber evidence="3">1.11.1.7</ecNumber>
    </recommendedName>
</protein>
<dbReference type="AlphaFoldDB" id="A0AAU9SYS5"/>
<keyword evidence="7 13" id="KW-0479">Metal-binding</keyword>
<dbReference type="GO" id="GO:0042744">
    <property type="term" value="P:hydrogen peroxide catabolic process"/>
    <property type="evidence" value="ECO:0007669"/>
    <property type="project" value="UniProtKB-KW"/>
</dbReference>
<comment type="catalytic activity">
    <reaction evidence="1">
        <text>2 a phenolic donor + H2O2 = 2 a phenolic radical donor + 2 H2O</text>
        <dbReference type="Rhea" id="RHEA:56136"/>
        <dbReference type="ChEBI" id="CHEBI:15377"/>
        <dbReference type="ChEBI" id="CHEBI:16240"/>
        <dbReference type="ChEBI" id="CHEBI:139520"/>
        <dbReference type="ChEBI" id="CHEBI:139521"/>
        <dbReference type="EC" id="1.11.1.7"/>
    </reaction>
</comment>
<name>A0AAU9SYS5_THLAR</name>
<dbReference type="InterPro" id="IPR002016">
    <property type="entry name" value="Haem_peroxidase"/>
</dbReference>
<evidence type="ECO:0000256" key="13">
    <source>
        <dbReference type="PIRSR" id="PIRSR600823-3"/>
    </source>
</evidence>
<keyword evidence="12" id="KW-0376">Hydrogen peroxide</keyword>
<evidence type="ECO:0000256" key="1">
    <source>
        <dbReference type="ARBA" id="ARBA00000189"/>
    </source>
</evidence>
<dbReference type="GO" id="GO:0046872">
    <property type="term" value="F:metal ion binding"/>
    <property type="evidence" value="ECO:0007669"/>
    <property type="project" value="UniProtKB-KW"/>
</dbReference>
<dbReference type="Gene3D" id="1.10.420.10">
    <property type="entry name" value="Peroxidase, domain 2"/>
    <property type="match status" value="1"/>
</dbReference>
<feature type="binding site" evidence="13">
    <location>
        <position position="124"/>
    </location>
    <ligand>
        <name>Ca(2+)</name>
        <dbReference type="ChEBI" id="CHEBI:29108"/>
        <label>2</label>
    </ligand>
</feature>
<evidence type="ECO:0000256" key="8">
    <source>
        <dbReference type="ARBA" id="ARBA00022837"/>
    </source>
</evidence>
<dbReference type="Gene3D" id="1.10.520.10">
    <property type="match status" value="1"/>
</dbReference>
<gene>
    <name evidence="17" type="ORF">TAV2_LOCUS21545</name>
</gene>
<feature type="domain" description="Plant heme peroxidase family profile" evidence="16">
    <location>
        <begin position="1"/>
        <end position="196"/>
    </location>
</feature>
<evidence type="ECO:0000313" key="18">
    <source>
        <dbReference type="Proteomes" id="UP000836841"/>
    </source>
</evidence>
<reference evidence="17 18" key="1">
    <citation type="submission" date="2022-03" db="EMBL/GenBank/DDBJ databases">
        <authorList>
            <person name="Nunn A."/>
            <person name="Chopra R."/>
            <person name="Nunn A."/>
            <person name="Contreras Garrido A."/>
        </authorList>
    </citation>
    <scope>NUCLEOTIDE SEQUENCE [LARGE SCALE GENOMIC DNA]</scope>
</reference>
<evidence type="ECO:0000256" key="10">
    <source>
        <dbReference type="ARBA" id="ARBA00023004"/>
    </source>
</evidence>
<dbReference type="GO" id="GO:0006979">
    <property type="term" value="P:response to oxidative stress"/>
    <property type="evidence" value="ECO:0007669"/>
    <property type="project" value="InterPro"/>
</dbReference>
<keyword evidence="18" id="KW-1185">Reference proteome</keyword>
<evidence type="ECO:0000256" key="3">
    <source>
        <dbReference type="ARBA" id="ARBA00012313"/>
    </source>
</evidence>
<comment type="cofactor">
    <cofactor evidence="13">
        <name>Ca(2+)</name>
        <dbReference type="ChEBI" id="CHEBI:29108"/>
    </cofactor>
    <text evidence="13">Binds 2 calcium ions per subunit.</text>
</comment>
<evidence type="ECO:0000256" key="7">
    <source>
        <dbReference type="ARBA" id="ARBA00022723"/>
    </source>
</evidence>
<dbReference type="GO" id="GO:0020037">
    <property type="term" value="F:heme binding"/>
    <property type="evidence" value="ECO:0007669"/>
    <property type="project" value="InterPro"/>
</dbReference>
<dbReference type="SUPFAM" id="SSF48113">
    <property type="entry name" value="Heme-dependent peroxidases"/>
    <property type="match status" value="1"/>
</dbReference>
<keyword evidence="6" id="KW-0349">Heme</keyword>
<feature type="disulfide bond" evidence="14">
    <location>
        <begin position="72"/>
        <end position="103"/>
    </location>
</feature>
<dbReference type="EC" id="1.11.1.7" evidence="3"/>
<evidence type="ECO:0000256" key="14">
    <source>
        <dbReference type="PIRSR" id="PIRSR600823-5"/>
    </source>
</evidence>
<comment type="function">
    <text evidence="2">Removal of H(2)O(2), oxidation of toxic reductants, biosynthesis and degradation of lignin, suberization, auxin catabolism, response to environmental stresses such as wounding, pathogen attack and oxidative stress. These functions might be dependent on each isozyme/isoform in each plant tissue.</text>
</comment>
<feature type="binding site" evidence="13">
    <location>
        <position position="116"/>
    </location>
    <ligand>
        <name>Ca(2+)</name>
        <dbReference type="ChEBI" id="CHEBI:29108"/>
        <label>2</label>
    </ligand>
</feature>
<keyword evidence="8 13" id="KW-0106">Calcium</keyword>
<evidence type="ECO:0000256" key="11">
    <source>
        <dbReference type="ARBA" id="ARBA00023157"/>
    </source>
</evidence>
<accession>A0AAU9SYS5</accession>
<evidence type="ECO:0000256" key="5">
    <source>
        <dbReference type="ARBA" id="ARBA00022559"/>
    </source>
</evidence>
<comment type="similarity">
    <text evidence="15">Belongs to the peroxidase family.</text>
</comment>
<feature type="binding site" description="axial binding residue" evidence="13">
    <location>
        <position position="65"/>
    </location>
    <ligand>
        <name>heme b</name>
        <dbReference type="ChEBI" id="CHEBI:60344"/>
    </ligand>
    <ligandPart>
        <name>Fe</name>
        <dbReference type="ChEBI" id="CHEBI:18248"/>
    </ligandPart>
</feature>
<feature type="binding site" evidence="13">
    <location>
        <position position="66"/>
    </location>
    <ligand>
        <name>Ca(2+)</name>
        <dbReference type="ChEBI" id="CHEBI:29108"/>
        <label>2</label>
    </ligand>
</feature>
<organism evidence="17 18">
    <name type="scientific">Thlaspi arvense</name>
    <name type="common">Field penny-cress</name>
    <dbReference type="NCBI Taxonomy" id="13288"/>
    <lineage>
        <taxon>Eukaryota</taxon>
        <taxon>Viridiplantae</taxon>
        <taxon>Streptophyta</taxon>
        <taxon>Embryophyta</taxon>
        <taxon>Tracheophyta</taxon>
        <taxon>Spermatophyta</taxon>
        <taxon>Magnoliopsida</taxon>
        <taxon>eudicotyledons</taxon>
        <taxon>Gunneridae</taxon>
        <taxon>Pentapetalae</taxon>
        <taxon>rosids</taxon>
        <taxon>malvids</taxon>
        <taxon>Brassicales</taxon>
        <taxon>Brassicaceae</taxon>
        <taxon>Thlaspideae</taxon>
        <taxon>Thlaspi</taxon>
    </lineage>
</organism>
<proteinExistence type="inferred from homology"/>
<keyword evidence="11 14" id="KW-1015">Disulfide bond</keyword>
<dbReference type="PRINTS" id="PR00461">
    <property type="entry name" value="PLPEROXIDASE"/>
</dbReference>
<dbReference type="InterPro" id="IPR010255">
    <property type="entry name" value="Haem_peroxidase_sf"/>
</dbReference>
<evidence type="ECO:0000256" key="12">
    <source>
        <dbReference type="ARBA" id="ARBA00023324"/>
    </source>
</evidence>
<evidence type="ECO:0000256" key="4">
    <source>
        <dbReference type="ARBA" id="ARBA00022525"/>
    </source>
</evidence>
<dbReference type="PANTHER" id="PTHR31517">
    <property type="match status" value="1"/>
</dbReference>
<dbReference type="Pfam" id="PF00141">
    <property type="entry name" value="peroxidase"/>
    <property type="match status" value="1"/>
</dbReference>
<evidence type="ECO:0000256" key="6">
    <source>
        <dbReference type="ARBA" id="ARBA00022617"/>
    </source>
</evidence>
<evidence type="ECO:0000256" key="15">
    <source>
        <dbReference type="RuleBase" id="RU004241"/>
    </source>
</evidence>
<dbReference type="EMBL" id="OU466862">
    <property type="protein sequence ID" value="CAH2073431.1"/>
    <property type="molecule type" value="Genomic_DNA"/>
</dbReference>
<keyword evidence="5" id="KW-0575">Peroxidase</keyword>
<comment type="cofactor">
    <cofactor evidence="13">
        <name>heme b</name>
        <dbReference type="ChEBI" id="CHEBI:60344"/>
    </cofactor>
    <text evidence="13">Binds 1 heme b (iron(II)-protoporphyrin IX) group per subunit.</text>
</comment>
<sequence length="196" mass="21287">MPARDAVVLTNGPTWDVKSGRKDGRVSLATNVDLRSQATSIISLPNFFAAHGFNTEDFVALLGGHTIGTAACKFIIERIFSINGSVIDLTIDPLFLAQLQSSCPINGDGSSRVALDTGSELVFDTSIFKNILNGHAVLKTDQSLFSISDDIVKTLINLTQKQRFRKAFATVMPRMSEIRVKTGVNGEIRKNCSKVN</sequence>
<keyword evidence="9" id="KW-0560">Oxidoreductase</keyword>
<evidence type="ECO:0000256" key="9">
    <source>
        <dbReference type="ARBA" id="ARBA00023002"/>
    </source>
</evidence>
<keyword evidence="10 13" id="KW-0408">Iron</keyword>